<comment type="caution">
    <text evidence="2">The sequence shown here is derived from an EMBL/GenBank/DDBJ whole genome shotgun (WGS) entry which is preliminary data.</text>
</comment>
<dbReference type="Pfam" id="PF14451">
    <property type="entry name" value="Ub-Mut7C"/>
    <property type="match status" value="1"/>
</dbReference>
<dbReference type="RefSeq" id="WP_149267097.1">
    <property type="nucleotide sequence ID" value="NZ_VFJB01000008.1"/>
</dbReference>
<name>A0A5A8F273_9BACT</name>
<dbReference type="EMBL" id="VFJB01000008">
    <property type="protein sequence ID" value="KAA0257425.1"/>
    <property type="molecule type" value="Genomic_DNA"/>
</dbReference>
<dbReference type="Proteomes" id="UP000322876">
    <property type="component" value="Unassembled WGS sequence"/>
</dbReference>
<dbReference type="InterPro" id="IPR016155">
    <property type="entry name" value="Mopterin_synth/thiamin_S_b"/>
</dbReference>
<proteinExistence type="predicted"/>
<organism evidence="2 3">
    <name type="scientific">Deferribacter autotrophicus</name>
    <dbReference type="NCBI Taxonomy" id="500465"/>
    <lineage>
        <taxon>Bacteria</taxon>
        <taxon>Pseudomonadati</taxon>
        <taxon>Deferribacterota</taxon>
        <taxon>Deferribacteres</taxon>
        <taxon>Deferribacterales</taxon>
        <taxon>Deferribacteraceae</taxon>
        <taxon>Deferribacter</taxon>
    </lineage>
</organism>
<dbReference type="SUPFAM" id="SSF54285">
    <property type="entry name" value="MoaD/ThiS"/>
    <property type="match status" value="1"/>
</dbReference>
<dbReference type="Gene3D" id="3.10.20.30">
    <property type="match status" value="1"/>
</dbReference>
<evidence type="ECO:0000259" key="1">
    <source>
        <dbReference type="Pfam" id="PF14451"/>
    </source>
</evidence>
<dbReference type="InterPro" id="IPR027798">
    <property type="entry name" value="Ub_Mut7C"/>
</dbReference>
<dbReference type="OrthoDB" id="9801945at2"/>
<evidence type="ECO:0000313" key="2">
    <source>
        <dbReference type="EMBL" id="KAA0257425.1"/>
    </source>
</evidence>
<sequence length="79" mass="8885">MIKVKAYADLTKYITKEQGKFETNFNNKGKEFTVEEIINYYGIPREKIQIILVNGLHSDVKTVVKDGDTVVFFSPVGGG</sequence>
<feature type="domain" description="Ubiquitin Mut7-C" evidence="1">
    <location>
        <begin position="2"/>
        <end position="71"/>
    </location>
</feature>
<keyword evidence="3" id="KW-1185">Reference proteome</keyword>
<accession>A0A5A8F273</accession>
<dbReference type="CDD" id="cd17040">
    <property type="entry name" value="Ubl_MoaD_like"/>
    <property type="match status" value="1"/>
</dbReference>
<reference evidence="2 3" key="1">
    <citation type="submission" date="2019-06" db="EMBL/GenBank/DDBJ databases">
        <title>Genomic insights into carbon and energy metabolism of Deferribacter autotrophicus revealed new metabolic traits in the phylum Deferribacteres.</title>
        <authorList>
            <person name="Slobodkin A.I."/>
            <person name="Slobodkina G.B."/>
            <person name="Allioux M."/>
            <person name="Alain K."/>
            <person name="Jebbar M."/>
            <person name="Shadrin V."/>
            <person name="Kublanov I.V."/>
            <person name="Toshchakov S.V."/>
            <person name="Bonch-Osmolovskaya E.A."/>
        </authorList>
    </citation>
    <scope>NUCLEOTIDE SEQUENCE [LARGE SCALE GENOMIC DNA]</scope>
    <source>
        <strain evidence="2 3">SL50</strain>
    </source>
</reference>
<dbReference type="InterPro" id="IPR012675">
    <property type="entry name" value="Beta-grasp_dom_sf"/>
</dbReference>
<gene>
    <name evidence="2" type="ORF">FHQ18_10280</name>
</gene>
<dbReference type="AlphaFoldDB" id="A0A5A8F273"/>
<protein>
    <submittedName>
        <fullName evidence="2">Molybdenum cofactor biosynthesis protein MoaD</fullName>
    </submittedName>
</protein>
<evidence type="ECO:0000313" key="3">
    <source>
        <dbReference type="Proteomes" id="UP000322876"/>
    </source>
</evidence>